<accession>A0AA49X2Z9</accession>
<evidence type="ECO:0000313" key="2">
    <source>
        <dbReference type="EMBL" id="WLJ26133.1"/>
    </source>
</evidence>
<name>A0AA49X2Z9_9VIRU</name>
<dbReference type="PROSITE" id="PS50014">
    <property type="entry name" value="BROMODOMAIN_2"/>
    <property type="match status" value="1"/>
</dbReference>
<feature type="domain" description="Bromo" evidence="1">
    <location>
        <begin position="1"/>
        <end position="70"/>
    </location>
</feature>
<dbReference type="EMBL" id="OQ890322">
    <property type="protein sequence ID" value="WLJ26133.1"/>
    <property type="molecule type" value="Genomic_DNA"/>
</dbReference>
<evidence type="ECO:0000259" key="1">
    <source>
        <dbReference type="PROSITE" id="PS50014"/>
    </source>
</evidence>
<proteinExistence type="predicted"/>
<dbReference type="InterPro" id="IPR001487">
    <property type="entry name" value="Bromodomain"/>
</dbReference>
<protein>
    <recommendedName>
        <fullName evidence="1">Bromo domain-containing protein</fullName>
    </recommendedName>
</protein>
<reference evidence="2" key="1">
    <citation type="submission" date="2023-04" db="EMBL/GenBank/DDBJ databases">
        <title>The human skin virome in hidradenitis suppurativa patients.</title>
        <authorList>
            <person name="Jansen D."/>
        </authorList>
    </citation>
    <scope>NUCLEOTIDE SEQUENCE</scope>
    <source>
        <strain evidence="2">VC3_JansenPhageL</strain>
    </source>
</reference>
<organism evidence="2">
    <name type="scientific">Staphylococcus phage HS15</name>
    <dbReference type="NCBI Taxonomy" id="3056405"/>
    <lineage>
        <taxon>Viruses</taxon>
    </lineage>
</organism>
<sequence>MQEVITVKLTREEYSQLIKSQIDLDFLRSDYDFLNKRYEDMCDKYFELRKDFRKAIESCETQNGTIKVMDRTIDILRKGVIGIERNSDIPN</sequence>